<feature type="domain" description="DUF7747" evidence="2">
    <location>
        <begin position="310"/>
        <end position="475"/>
    </location>
</feature>
<sequence>SYTMERSRRVGVRSIYARNNEDGEVSNHEDSIAEKTSPVVGGAPRTTSSPRTSRSGRGDTGTPSPSKSRPLSISEDGPASKKRPAETILSPGQPVKRGRGRPPGSGNRVSQAVPKEEDEDYMPPVSMLSPASRARRGIVPTQPPPSAFLEQPVLDAQDEVQEQIITEHPEDQDHLQDELVHDDVAPPSLEMCGGRGQEGEEEEYLGGTRAGLLGGALARRGRPINSTQRKTYSQQQHHQKRADAGREAEVEAPMLDHRMDDEDEDLMEEESMMAETRSDRGSSRAPHNLFNHHRESHRYLFNPDILSDFYEPDMIVTEMGDKFLKARDGTLPSLLKREMILSLIVNDTERAEQNDWVNQHPPAIPPLTSNIGTYICFVDTKTIEDAKLLTTDGLSPWSSSHPIAHTNMTPTRPKVRKWAVYMRGGEYCISGEDWRMSLYVLVEYSALLPRAPRLRKRVYYMTRDRTLLGLAMLIYDYIEAGPIPAIVAHGSTRMYARQRLEMVRFTDEEGNRSLLNIPVSTERPRISMTLLDPSELYDDDFDDVDNMDFVGRSGMEEYDPSMGPFIGELVQSSSRTPDNFVRVAKGNWTSDKNLLLKYLINDPGAIPPFAVNSGKPGQPPLISSTGCFATFLKGSQIVNQATINADSLSPWTNSSMRPKTRKIAIEQNESLEYVVTRKDWRNSNIVLMEMCTNLARCPRLRKRIYYVMRNNLTILGYVLFMYEYTTEGEPPEIQPHMRGGFRTPIVRNPRSVKFFDGRTRDKQMDDGMEDMHIDVMEVGEEVEVDGLMEDEEGGADELEMVEDDGVDDEDREWFGEYNDPNLEVFEGAIRSTVMGDRYIVCRTRRLIGDKNLVLRYCVNDLQFAYDRGIVLASKPFMPPVTSTMGIYVFFVSAENVDLRQVNKDGLSPWSVSDPTELGGKQMRTKVKKYGLERDADPPMKEGMHHDGLKDFRIVPGKDWHTSEVVLVMLHSTLPRCPRLQKKVFYVLDTQAEAVLGHVMIIYEYTEPGVPPAQAERTRRVNRRREDTTEFDLENIEDDGEIDKDSPFDFAASAPSRDQCIYVPLMDPAFLMDRNRQLHYCVNRGYMLSNNGLLNHAVPLFPPLIGEKGDFVFFVSGENMDPRNLTCDGMAPWSDSRLPQATRPKSRKLPVEKSRDGVLRYVGGTRWEQTAYFLVVYYAVLPRCPRLKKRIIYACNSNNEIIGNIMIIYSYTEDGPIPQQVSGDTVPHGNASTVMHPFYRMPPSLRDEAKKLLLEKRPGEVASALNDKSPSVTSRAIYNISKSMRPPSHRRIMGYKDEYMHPEWYDDTEESRAVARFGSLHPRPRDPNRSSHGLMPRNPVDGDIAPGPGVHKPAPRFSAAADSLLRRKRAGGGGDDYDGYAYDESGEPYIDVVADASIEVGHSEEIASSPAPGRRTRGLLSGRGVGMSMQPRHQAEAKRRQRIMEFIQSQAGLHGEEDTLDYLWRMVVERNERKVLDNIRRDFGVEIVTNDFGAEEMEGQEEHHHEDEAVEDGQMGESDTVVDVGGGEGVVEETVEESPVEEAPVDPIA</sequence>
<feature type="compositionally biased region" description="Low complexity" evidence="1">
    <location>
        <begin position="44"/>
        <end position="64"/>
    </location>
</feature>
<gene>
    <name evidence="3" type="ORF">PENTCL1PPCAC_22009</name>
</gene>
<name>A0AAV5U0W9_9BILA</name>
<dbReference type="PANTHER" id="PTHR31824">
    <property type="entry name" value="PROTEIN CBG17809"/>
    <property type="match status" value="1"/>
</dbReference>
<feature type="compositionally biased region" description="Basic and acidic residues" evidence="1">
    <location>
        <begin position="241"/>
        <end position="260"/>
    </location>
</feature>
<feature type="compositionally biased region" description="Acidic residues" evidence="1">
    <location>
        <begin position="1529"/>
        <end position="1548"/>
    </location>
</feature>
<feature type="domain" description="DUF7747" evidence="2">
    <location>
        <begin position="824"/>
        <end position="1002"/>
    </location>
</feature>
<organism evidence="3 4">
    <name type="scientific">Pristionchus entomophagus</name>
    <dbReference type="NCBI Taxonomy" id="358040"/>
    <lineage>
        <taxon>Eukaryota</taxon>
        <taxon>Metazoa</taxon>
        <taxon>Ecdysozoa</taxon>
        <taxon>Nematoda</taxon>
        <taxon>Chromadorea</taxon>
        <taxon>Rhabditida</taxon>
        <taxon>Rhabditina</taxon>
        <taxon>Diplogasteromorpha</taxon>
        <taxon>Diplogasteroidea</taxon>
        <taxon>Neodiplogasteridae</taxon>
        <taxon>Pristionchus</taxon>
    </lineage>
</organism>
<dbReference type="PANTHER" id="PTHR31824:SF3">
    <property type="entry name" value="AAA DOMAIN-CONTAINING PROTEIN"/>
    <property type="match status" value="1"/>
</dbReference>
<reference evidence="3" key="1">
    <citation type="submission" date="2023-10" db="EMBL/GenBank/DDBJ databases">
        <title>Genome assembly of Pristionchus species.</title>
        <authorList>
            <person name="Yoshida K."/>
            <person name="Sommer R.J."/>
        </authorList>
    </citation>
    <scope>NUCLEOTIDE SEQUENCE</scope>
    <source>
        <strain evidence="3">RS0144</strain>
    </source>
</reference>
<feature type="region of interest" description="Disordered" evidence="1">
    <location>
        <begin position="226"/>
        <end position="261"/>
    </location>
</feature>
<evidence type="ECO:0000259" key="2">
    <source>
        <dbReference type="Pfam" id="PF24927"/>
    </source>
</evidence>
<keyword evidence="4" id="KW-1185">Reference proteome</keyword>
<dbReference type="EMBL" id="BTSX01000005">
    <property type="protein sequence ID" value="GMS99834.1"/>
    <property type="molecule type" value="Genomic_DNA"/>
</dbReference>
<evidence type="ECO:0000313" key="3">
    <source>
        <dbReference type="EMBL" id="GMS99834.1"/>
    </source>
</evidence>
<dbReference type="InterPro" id="IPR056649">
    <property type="entry name" value="DUF7747"/>
</dbReference>
<feature type="compositionally biased region" description="Basic and acidic residues" evidence="1">
    <location>
        <begin position="19"/>
        <end position="33"/>
    </location>
</feature>
<feature type="region of interest" description="Disordered" evidence="1">
    <location>
        <begin position="1"/>
        <end position="147"/>
    </location>
</feature>
<evidence type="ECO:0000256" key="1">
    <source>
        <dbReference type="SAM" id="MobiDB-lite"/>
    </source>
</evidence>
<protein>
    <recommendedName>
        <fullName evidence="2">DUF7747 domain-containing protein</fullName>
    </recommendedName>
</protein>
<feature type="domain" description="DUF7747" evidence="2">
    <location>
        <begin position="1047"/>
        <end position="1208"/>
    </location>
</feature>
<accession>A0AAV5U0W9</accession>
<evidence type="ECO:0000313" key="4">
    <source>
        <dbReference type="Proteomes" id="UP001432027"/>
    </source>
</evidence>
<dbReference type="Proteomes" id="UP001432027">
    <property type="component" value="Unassembled WGS sequence"/>
</dbReference>
<feature type="compositionally biased region" description="Polar residues" evidence="1">
    <location>
        <begin position="226"/>
        <end position="236"/>
    </location>
</feature>
<feature type="non-terminal residue" evidence="3">
    <location>
        <position position="1"/>
    </location>
</feature>
<proteinExistence type="predicted"/>
<dbReference type="Pfam" id="PF24927">
    <property type="entry name" value="DUF7747"/>
    <property type="match status" value="4"/>
</dbReference>
<comment type="caution">
    <text evidence="3">The sequence shown here is derived from an EMBL/GenBank/DDBJ whole genome shotgun (WGS) entry which is preliminary data.</text>
</comment>
<feature type="domain" description="DUF7747" evidence="2">
    <location>
        <begin position="574"/>
        <end position="722"/>
    </location>
</feature>
<feature type="region of interest" description="Disordered" evidence="1">
    <location>
        <begin position="1496"/>
        <end position="1548"/>
    </location>
</feature>